<reference evidence="3 4" key="1">
    <citation type="submission" date="2015-04" db="EMBL/GenBank/DDBJ databases">
        <title>Complete genome sequence of Schizopora paradoxa KUC8140, a cosmopolitan wood degrader in East Asia.</title>
        <authorList>
            <consortium name="DOE Joint Genome Institute"/>
            <person name="Min B."/>
            <person name="Park H."/>
            <person name="Jang Y."/>
            <person name="Kim J.-J."/>
            <person name="Kim K.H."/>
            <person name="Pangilinan J."/>
            <person name="Lipzen A."/>
            <person name="Riley R."/>
            <person name="Grigoriev I.V."/>
            <person name="Spatafora J.W."/>
            <person name="Choi I.-G."/>
        </authorList>
    </citation>
    <scope>NUCLEOTIDE SEQUENCE [LARGE SCALE GENOMIC DNA]</scope>
    <source>
        <strain evidence="3 4">KUC8140</strain>
    </source>
</reference>
<evidence type="ECO:0000313" key="3">
    <source>
        <dbReference type="EMBL" id="KLO06980.1"/>
    </source>
</evidence>
<name>A0A0H2R5C3_9AGAM</name>
<dbReference type="OrthoDB" id="25987at2759"/>
<organism evidence="3 4">
    <name type="scientific">Schizopora paradoxa</name>
    <dbReference type="NCBI Taxonomy" id="27342"/>
    <lineage>
        <taxon>Eukaryota</taxon>
        <taxon>Fungi</taxon>
        <taxon>Dikarya</taxon>
        <taxon>Basidiomycota</taxon>
        <taxon>Agaricomycotina</taxon>
        <taxon>Agaricomycetes</taxon>
        <taxon>Hymenochaetales</taxon>
        <taxon>Schizoporaceae</taxon>
        <taxon>Schizopora</taxon>
    </lineage>
</organism>
<sequence length="863" mass="94952">MGVHGLTTYLRDHKLRLSKPIEFALGSELEPVSLVVDGWSFIYQLCLDTDLPWVYGGEYEEFCGAVTGVVRGWQAVGLKPIFVFDGPSPGKKFTTIVSRLNQNHVRRSLLYFRTSPASRSTRRFLNESRIIPPLILDACVHALSTLDDSADGEAGTAGYNVEIHFADEEADSFAVEIAGRCNGYITGNDSDFVVLNCDGYEGFIPLDEMLWTTPAEASQEPKQVEDGFFQTVKSKKKQPVNPALLPGLIPPASLVGAVLSATVYTPQLLAKYLDLPTSLLPLLGALVGNDYTSQSTASATSVYSPLATPRSSPPPSAKSFQNLIFERKNNPSQRIEVAAATMRRILNPPLTGKKRQAPGSVVELIQLTVESLLELTRLPAGLIASGQQENIVETVVEGTLPYAIAAPPSVEEIDPSVCLLHHPLECFMHTVFDRTDDRDANRSELASSYLGAYRSGNFSPSLVDIFSTATYWPEIFLESPDIESVGRSLCRDIRTFGYALLEHGIGIPAAAEEEAEEPDEEMSLDDVVDKFSDEGDDDEVIDVVEMHTDSEDDDVSSTLSEVDKLRGALRDLSFDEDDGEDDLDEQIATEDVEVVSAVRERSRSRVRPSSVPKYITEYVRKGARVSEEVIEVPRLTEFAFVDSQNPTPVQLRPVEDRLTIFLAFFESDLPGIRNLPAEDLQNALILRFLVRQLHRRAAGGVAERLKERWSTKEARAFLLSSCAPHSPAQAAKLQALAPPDHTSERSIQLVAQIQMMIESIEHLAQILLITHLVPSFTHRFSGRLLHALLEQPEGSLAGLMSGDAMWETVTADLGEFFAEDRKTKKMKRKERASQPAAKGNASASNGRARAGMFGILSDMVDDD</sequence>
<dbReference type="PANTHER" id="PTHR15665:SF1">
    <property type="entry name" value="PROTEIN ASTEROID HOMOLOG 1"/>
    <property type="match status" value="1"/>
</dbReference>
<gene>
    <name evidence="3" type="ORF">SCHPADRAFT_860764</name>
</gene>
<dbReference type="SUPFAM" id="SSF88723">
    <property type="entry name" value="PIN domain-like"/>
    <property type="match status" value="1"/>
</dbReference>
<dbReference type="Proteomes" id="UP000053477">
    <property type="component" value="Unassembled WGS sequence"/>
</dbReference>
<protein>
    <submittedName>
        <fullName evidence="3">PIN domain-like protein</fullName>
    </submittedName>
</protein>
<dbReference type="InterPro" id="IPR026832">
    <property type="entry name" value="Asteroid"/>
</dbReference>
<dbReference type="InterPro" id="IPR019974">
    <property type="entry name" value="XPG_CS"/>
</dbReference>
<dbReference type="EMBL" id="KQ086168">
    <property type="protein sequence ID" value="KLO06980.1"/>
    <property type="molecule type" value="Genomic_DNA"/>
</dbReference>
<feature type="region of interest" description="Disordered" evidence="2">
    <location>
        <begin position="822"/>
        <end position="845"/>
    </location>
</feature>
<dbReference type="PANTHER" id="PTHR15665">
    <property type="entry name" value="ASTEROID PROTEIN"/>
    <property type="match status" value="1"/>
</dbReference>
<comment type="similarity">
    <text evidence="1">Belongs to the asteroid family.</text>
</comment>
<dbReference type="PROSITE" id="PS00841">
    <property type="entry name" value="XPG_1"/>
    <property type="match status" value="1"/>
</dbReference>
<dbReference type="STRING" id="27342.A0A0H2R5C3"/>
<evidence type="ECO:0000256" key="1">
    <source>
        <dbReference type="ARBA" id="ARBA00007398"/>
    </source>
</evidence>
<dbReference type="GO" id="GO:0016788">
    <property type="term" value="F:hydrolase activity, acting on ester bonds"/>
    <property type="evidence" value="ECO:0007669"/>
    <property type="project" value="InterPro"/>
</dbReference>
<dbReference type="InParanoid" id="A0A0H2R5C3"/>
<evidence type="ECO:0000313" key="4">
    <source>
        <dbReference type="Proteomes" id="UP000053477"/>
    </source>
</evidence>
<evidence type="ECO:0000256" key="2">
    <source>
        <dbReference type="SAM" id="MobiDB-lite"/>
    </source>
</evidence>
<dbReference type="AlphaFoldDB" id="A0A0H2R5C3"/>
<keyword evidence="4" id="KW-1185">Reference proteome</keyword>
<proteinExistence type="inferred from homology"/>
<dbReference type="InterPro" id="IPR029060">
    <property type="entry name" value="PIN-like_dom_sf"/>
</dbReference>
<accession>A0A0H2R5C3</accession>
<dbReference type="Gene3D" id="3.40.50.1010">
    <property type="entry name" value="5'-nuclease"/>
    <property type="match status" value="1"/>
</dbReference>